<dbReference type="EMBL" id="JBELOE010000228">
    <property type="protein sequence ID" value="MER2492732.1"/>
    <property type="molecule type" value="Genomic_DNA"/>
</dbReference>
<keyword evidence="2" id="KW-1185">Reference proteome</keyword>
<dbReference type="Proteomes" id="UP001467690">
    <property type="component" value="Unassembled WGS sequence"/>
</dbReference>
<gene>
    <name evidence="1" type="ORF">ABS311_12675</name>
</gene>
<reference evidence="1 2" key="1">
    <citation type="submission" date="2024-06" db="EMBL/GenBank/DDBJ databases">
        <authorList>
            <person name="Chen R.Y."/>
        </authorList>
    </citation>
    <scope>NUCLEOTIDE SEQUENCE [LARGE SCALE GENOMIC DNA]</scope>
    <source>
        <strain evidence="1 2">D2</strain>
    </source>
</reference>
<dbReference type="RefSeq" id="WP_350402198.1">
    <property type="nucleotide sequence ID" value="NZ_JBELOE010000228.1"/>
</dbReference>
<comment type="caution">
    <text evidence="1">The sequence shown here is derived from an EMBL/GenBank/DDBJ whole genome shotgun (WGS) entry which is preliminary data.</text>
</comment>
<organism evidence="1 2">
    <name type="scientific">Catenovulum sediminis</name>
    <dbReference type="NCBI Taxonomy" id="1740262"/>
    <lineage>
        <taxon>Bacteria</taxon>
        <taxon>Pseudomonadati</taxon>
        <taxon>Pseudomonadota</taxon>
        <taxon>Gammaproteobacteria</taxon>
        <taxon>Alteromonadales</taxon>
        <taxon>Alteromonadaceae</taxon>
        <taxon>Catenovulum</taxon>
    </lineage>
</organism>
<protein>
    <submittedName>
        <fullName evidence="1">Alkaline phosphatase PhoX</fullName>
    </submittedName>
</protein>
<evidence type="ECO:0000313" key="2">
    <source>
        <dbReference type="Proteomes" id="UP001467690"/>
    </source>
</evidence>
<dbReference type="InterPro" id="IPR008557">
    <property type="entry name" value="PhoX"/>
</dbReference>
<sequence>MLTRRQFTVSMGVLAFAGLTGCSLGRSKSSIVNKMSKGYGALVSDPNGLLDLPAGFSYKVISKENTPMSDGLAVPGRADGMGCFALDEQRVVLIRNHELLPEHIDKQPTSIQQHRSLQAYDTFANGIALPGGTTSIIYNVQTQMVEQEFVSLTGTVRNCSGGVTPWNTWLTCEESVILPDGDISKAHGYVFEVPATATSPVDAKPLKAMGRFNHEAAVVDPKTGIVYLTEDRDDSLFYRFIPKTFGKLADGGQLQALAIVNQSRFDSRNWERPELALFNWQDAHWINLSNPESPDDDLRKQGYEKGAALFARGEGIHWADNELYFCCSNGGAKKLGQIMRYQPSAFEGTAQEINQPGRIQLFLESADKSLFDFGDNLTVTPQGHLLVCEDQYTLFVDNHIRGVTPQGELYAFARLRTQTETAGACFSPDGQTLFVNIYSPAKTLAIKGPWDKI</sequence>
<dbReference type="PANTHER" id="PTHR35399">
    <property type="entry name" value="SLR8030 PROTEIN"/>
    <property type="match status" value="1"/>
</dbReference>
<dbReference type="PANTHER" id="PTHR35399:SF4">
    <property type="entry name" value="MEMBRANE PROTEIN"/>
    <property type="match status" value="1"/>
</dbReference>
<accession>A0ABV1RJ14</accession>
<dbReference type="SUPFAM" id="SSF63829">
    <property type="entry name" value="Calcium-dependent phosphotriesterase"/>
    <property type="match status" value="1"/>
</dbReference>
<evidence type="ECO:0000313" key="1">
    <source>
        <dbReference type="EMBL" id="MER2492732.1"/>
    </source>
</evidence>
<proteinExistence type="predicted"/>
<name>A0ABV1RJ14_9ALTE</name>
<dbReference type="Pfam" id="PF05787">
    <property type="entry name" value="PhoX"/>
    <property type="match status" value="2"/>
</dbReference>
<dbReference type="PROSITE" id="PS51257">
    <property type="entry name" value="PROKAR_LIPOPROTEIN"/>
    <property type="match status" value="1"/>
</dbReference>